<protein>
    <submittedName>
        <fullName evidence="1">Uncharacterized protein</fullName>
    </submittedName>
</protein>
<dbReference type="Proteomes" id="UP000823630">
    <property type="component" value="Unassembled WGS sequence"/>
</dbReference>
<proteinExistence type="predicted"/>
<organism evidence="1 2">
    <name type="scientific">Candidatus Enterousia avistercoris</name>
    <dbReference type="NCBI Taxonomy" id="2840788"/>
    <lineage>
        <taxon>Bacteria</taxon>
        <taxon>Pseudomonadati</taxon>
        <taxon>Pseudomonadota</taxon>
        <taxon>Alphaproteobacteria</taxon>
        <taxon>Candidatus Enterousia</taxon>
    </lineage>
</organism>
<dbReference type="AlphaFoldDB" id="A0A9D9GUT9"/>
<evidence type="ECO:0000313" key="1">
    <source>
        <dbReference type="EMBL" id="MBO8425422.1"/>
    </source>
</evidence>
<accession>A0A9D9GUT9</accession>
<sequence>MKKSDYELSAKILRLANRGTRKAQEKARRAGVPVYYSVNGQIIEVKL</sequence>
<dbReference type="EMBL" id="JADINC010000048">
    <property type="protein sequence ID" value="MBO8425422.1"/>
    <property type="molecule type" value="Genomic_DNA"/>
</dbReference>
<reference evidence="1" key="2">
    <citation type="journal article" date="2021" name="PeerJ">
        <title>Extensive microbial diversity within the chicken gut microbiome revealed by metagenomics and culture.</title>
        <authorList>
            <person name="Gilroy R."/>
            <person name="Ravi A."/>
            <person name="Getino M."/>
            <person name="Pursley I."/>
            <person name="Horton D.L."/>
            <person name="Alikhan N.F."/>
            <person name="Baker D."/>
            <person name="Gharbi K."/>
            <person name="Hall N."/>
            <person name="Watson M."/>
            <person name="Adriaenssens E.M."/>
            <person name="Foster-Nyarko E."/>
            <person name="Jarju S."/>
            <person name="Secka A."/>
            <person name="Antonio M."/>
            <person name="Oren A."/>
            <person name="Chaudhuri R.R."/>
            <person name="La Ragione R."/>
            <person name="Hildebrand F."/>
            <person name="Pallen M.J."/>
        </authorList>
    </citation>
    <scope>NUCLEOTIDE SEQUENCE</scope>
    <source>
        <strain evidence="1">8207</strain>
    </source>
</reference>
<reference evidence="1" key="1">
    <citation type="submission" date="2020-10" db="EMBL/GenBank/DDBJ databases">
        <authorList>
            <person name="Gilroy R."/>
        </authorList>
    </citation>
    <scope>NUCLEOTIDE SEQUENCE</scope>
    <source>
        <strain evidence="1">8207</strain>
    </source>
</reference>
<evidence type="ECO:0000313" key="2">
    <source>
        <dbReference type="Proteomes" id="UP000823630"/>
    </source>
</evidence>
<comment type="caution">
    <text evidence="1">The sequence shown here is derived from an EMBL/GenBank/DDBJ whole genome shotgun (WGS) entry which is preliminary data.</text>
</comment>
<gene>
    <name evidence="1" type="ORF">IAC69_02995</name>
</gene>
<name>A0A9D9GUT9_9PROT</name>